<dbReference type="EMBL" id="JAENHL010000004">
    <property type="protein sequence ID" value="MBK1865083.1"/>
    <property type="molecule type" value="Genomic_DNA"/>
</dbReference>
<evidence type="ECO:0000313" key="2">
    <source>
        <dbReference type="Proteomes" id="UP000616151"/>
    </source>
</evidence>
<accession>A0ACC5QXI8</accession>
<keyword evidence="2" id="KW-1185">Reference proteome</keyword>
<sequence length="264" mass="28182">MTKIASSTPYLEAWRDGPIGFLMLHRPDRRNALNREMWAALPGLVAALDGDPETRLLVLRGAGTEAFAAGADISEFAENRANPELARDYEALNGKAFAALRATAKPAIAMISGFCIGGGLALALACDLRIAGADALFALPPARLGLAYPVDGLRDLLHAVSPAFAKEMLFTARRYKAEEALKAGLVHRVTPQDRLEAETRALAAEIAENAPLTIKASKRAIDALAGRPVDEDLKALAAACFASADYAEGQRAFLEKRKPRFTGT</sequence>
<organism evidence="1 2">
    <name type="scientific">Taklimakanibacter albus</name>
    <dbReference type="NCBI Taxonomy" id="2800327"/>
    <lineage>
        <taxon>Bacteria</taxon>
        <taxon>Pseudomonadati</taxon>
        <taxon>Pseudomonadota</taxon>
        <taxon>Alphaproteobacteria</taxon>
        <taxon>Hyphomicrobiales</taxon>
        <taxon>Aestuariivirgaceae</taxon>
        <taxon>Taklimakanibacter</taxon>
    </lineage>
</organism>
<evidence type="ECO:0000313" key="1">
    <source>
        <dbReference type="EMBL" id="MBK1865083.1"/>
    </source>
</evidence>
<protein>
    <submittedName>
        <fullName evidence="1">Enoyl-CoA hydratase/isomerase family protein</fullName>
    </submittedName>
</protein>
<reference evidence="1" key="1">
    <citation type="submission" date="2021-01" db="EMBL/GenBank/DDBJ databases">
        <authorList>
            <person name="Sun Q."/>
        </authorList>
    </citation>
    <scope>NUCLEOTIDE SEQUENCE</scope>
    <source>
        <strain evidence="1">YIM B02566</strain>
    </source>
</reference>
<proteinExistence type="predicted"/>
<name>A0ACC5QXI8_9HYPH</name>
<dbReference type="Proteomes" id="UP000616151">
    <property type="component" value="Unassembled WGS sequence"/>
</dbReference>
<gene>
    <name evidence="1" type="ORF">JHL16_01865</name>
</gene>
<comment type="caution">
    <text evidence="1">The sequence shown here is derived from an EMBL/GenBank/DDBJ whole genome shotgun (WGS) entry which is preliminary data.</text>
</comment>